<proteinExistence type="predicted"/>
<evidence type="ECO:0000256" key="1">
    <source>
        <dbReference type="SAM" id="MobiDB-lite"/>
    </source>
</evidence>
<name>A0A8R1EAJ1_CAEJA</name>
<reference evidence="2" key="2">
    <citation type="submission" date="2022-06" db="UniProtKB">
        <authorList>
            <consortium name="EnsemblMetazoa"/>
        </authorList>
    </citation>
    <scope>IDENTIFICATION</scope>
    <source>
        <strain evidence="2">DF5081</strain>
    </source>
</reference>
<organism evidence="2 3">
    <name type="scientific">Caenorhabditis japonica</name>
    <dbReference type="NCBI Taxonomy" id="281687"/>
    <lineage>
        <taxon>Eukaryota</taxon>
        <taxon>Metazoa</taxon>
        <taxon>Ecdysozoa</taxon>
        <taxon>Nematoda</taxon>
        <taxon>Chromadorea</taxon>
        <taxon>Rhabditida</taxon>
        <taxon>Rhabditina</taxon>
        <taxon>Rhabditomorpha</taxon>
        <taxon>Rhabditoidea</taxon>
        <taxon>Rhabditidae</taxon>
        <taxon>Peloderinae</taxon>
        <taxon>Caenorhabditis</taxon>
    </lineage>
</organism>
<dbReference type="EnsemblMetazoa" id="CJA27812.1">
    <property type="protein sequence ID" value="CJA27812.1"/>
    <property type="gene ID" value="WBGene00183385"/>
</dbReference>
<reference evidence="3" key="1">
    <citation type="submission" date="2010-08" db="EMBL/GenBank/DDBJ databases">
        <authorList>
            <consortium name="Caenorhabditis japonica Sequencing Consortium"/>
            <person name="Wilson R.K."/>
        </authorList>
    </citation>
    <scope>NUCLEOTIDE SEQUENCE [LARGE SCALE GENOMIC DNA]</scope>
    <source>
        <strain evidence="3">DF5081</strain>
    </source>
</reference>
<dbReference type="Proteomes" id="UP000005237">
    <property type="component" value="Unassembled WGS sequence"/>
</dbReference>
<sequence>MPCKPQFGPKDGIQDQVWLGQATSGSRRKETERCGNTSRGKLPGPRSSAEARGPPILFHTGASRVRHHISTGHAVHLFPTNTHNRAILNKHHVPSKLRTGDVLIVTRLRRLPNAGPDSPSNVRMPCKPQFGPKDGIQDQVWLGQATSGSRRKETERCGNTSRGKLPGPRSSAEGRLQLPSQFIDMQTLGKSFALFTFQKHVARRFFFTSVHFEFATSVCPDLMFLASRPAQEIERFSTSITNRPHRRPRRFPNAGPESFECITGSQGVSTLAVRSRLHYQTGNTPLPGSHWKACVTPHCDYDIGIDLYSNITEMKKNHHCKNFYDVKDAITKHVYKSSCFCNEAFW</sequence>
<evidence type="ECO:0000313" key="2">
    <source>
        <dbReference type="EnsemblMetazoa" id="CJA27812.1"/>
    </source>
</evidence>
<dbReference type="AlphaFoldDB" id="A0A8R1EAJ1"/>
<accession>A0A8R1EAJ1</accession>
<feature type="region of interest" description="Disordered" evidence="1">
    <location>
        <begin position="1"/>
        <end position="54"/>
    </location>
</feature>
<feature type="region of interest" description="Disordered" evidence="1">
    <location>
        <begin position="143"/>
        <end position="174"/>
    </location>
</feature>
<protein>
    <submittedName>
        <fullName evidence="2">Uncharacterized protein</fullName>
    </submittedName>
</protein>
<keyword evidence="3" id="KW-1185">Reference proteome</keyword>
<evidence type="ECO:0000313" key="3">
    <source>
        <dbReference type="Proteomes" id="UP000005237"/>
    </source>
</evidence>